<dbReference type="RefSeq" id="WP_165265626.1">
    <property type="nucleotide sequence ID" value="NZ_JAALLS010000002.1"/>
</dbReference>
<dbReference type="SUPFAM" id="SSF50939">
    <property type="entry name" value="Sialidases"/>
    <property type="match status" value="1"/>
</dbReference>
<protein>
    <submittedName>
        <fullName evidence="3">Glycosyl hydrolase</fullName>
    </submittedName>
</protein>
<dbReference type="GO" id="GO:0016787">
    <property type="term" value="F:hydrolase activity"/>
    <property type="evidence" value="ECO:0007669"/>
    <property type="project" value="UniProtKB-KW"/>
</dbReference>
<dbReference type="Proteomes" id="UP000479132">
    <property type="component" value="Unassembled WGS sequence"/>
</dbReference>
<feature type="domain" description="Sortilin N-terminal" evidence="2">
    <location>
        <begin position="149"/>
        <end position="275"/>
    </location>
</feature>
<keyword evidence="4" id="KW-1185">Reference proteome</keyword>
<dbReference type="SUPFAM" id="SSF110296">
    <property type="entry name" value="Oligoxyloglucan reducing end-specific cellobiohydrolase"/>
    <property type="match status" value="1"/>
</dbReference>
<keyword evidence="1" id="KW-0677">Repeat</keyword>
<dbReference type="GO" id="GO:0010411">
    <property type="term" value="P:xyloglucan metabolic process"/>
    <property type="evidence" value="ECO:0007669"/>
    <property type="project" value="TreeGrafter"/>
</dbReference>
<dbReference type="InterPro" id="IPR015943">
    <property type="entry name" value="WD40/YVTN_repeat-like_dom_sf"/>
</dbReference>
<accession>A0A6M1SZS4</accession>
<evidence type="ECO:0000259" key="2">
    <source>
        <dbReference type="Pfam" id="PF15902"/>
    </source>
</evidence>
<dbReference type="PANTHER" id="PTHR43739:SF5">
    <property type="entry name" value="EXO-ALPHA-SIALIDASE"/>
    <property type="match status" value="1"/>
</dbReference>
<proteinExistence type="predicted"/>
<organism evidence="3 4">
    <name type="scientific">Fodinibius halophilus</name>
    <dbReference type="NCBI Taxonomy" id="1736908"/>
    <lineage>
        <taxon>Bacteria</taxon>
        <taxon>Pseudomonadati</taxon>
        <taxon>Balneolota</taxon>
        <taxon>Balneolia</taxon>
        <taxon>Balneolales</taxon>
        <taxon>Balneolaceae</taxon>
        <taxon>Fodinibius</taxon>
    </lineage>
</organism>
<comment type="caution">
    <text evidence="3">The sequence shown here is derived from an EMBL/GenBank/DDBJ whole genome shotgun (WGS) entry which is preliminary data.</text>
</comment>
<evidence type="ECO:0000256" key="1">
    <source>
        <dbReference type="ARBA" id="ARBA00022737"/>
    </source>
</evidence>
<gene>
    <name evidence="3" type="ORF">G3569_02130</name>
</gene>
<dbReference type="CDD" id="cd15482">
    <property type="entry name" value="Sialidase_non-viral"/>
    <property type="match status" value="2"/>
</dbReference>
<dbReference type="Gene3D" id="2.130.10.10">
    <property type="entry name" value="YVTN repeat-like/Quinoprotein amine dehydrogenase"/>
    <property type="match status" value="4"/>
</dbReference>
<dbReference type="InterPro" id="IPR036278">
    <property type="entry name" value="Sialidase_sf"/>
</dbReference>
<keyword evidence="3" id="KW-0378">Hydrolase</keyword>
<dbReference type="InterPro" id="IPR031778">
    <property type="entry name" value="Sortilin_N"/>
</dbReference>
<dbReference type="InterPro" id="IPR052025">
    <property type="entry name" value="Xyloglucanase_GH74"/>
</dbReference>
<dbReference type="EMBL" id="JAALLS010000002">
    <property type="protein sequence ID" value="NGP87139.1"/>
    <property type="molecule type" value="Genomic_DNA"/>
</dbReference>
<evidence type="ECO:0000313" key="3">
    <source>
        <dbReference type="EMBL" id="NGP87139.1"/>
    </source>
</evidence>
<dbReference type="Pfam" id="PF15902">
    <property type="entry name" value="Sortilin-Vps10"/>
    <property type="match status" value="1"/>
</dbReference>
<name>A0A6M1SZS4_9BACT</name>
<reference evidence="3 4" key="1">
    <citation type="submission" date="2020-02" db="EMBL/GenBank/DDBJ databases">
        <title>Aliifodinibius halophilus 2W32, complete genome.</title>
        <authorList>
            <person name="Li Y."/>
            <person name="Wu S."/>
        </authorList>
    </citation>
    <scope>NUCLEOTIDE SEQUENCE [LARGE SCALE GENOMIC DNA]</scope>
    <source>
        <strain evidence="3 4">2W32</strain>
    </source>
</reference>
<evidence type="ECO:0000313" key="4">
    <source>
        <dbReference type="Proteomes" id="UP000479132"/>
    </source>
</evidence>
<dbReference type="AlphaFoldDB" id="A0A6M1SZS4"/>
<sequence length="1076" mass="119691">MLIQTIVPCKKRFVFLVVVFSTVLLLGNSFISHAQRFGGNDIAEGVEEVTHEQQYLQELDYRNIGPFRGGRSVAVSGHPDKPNTYYAGFTGGGVFKTTNGGRNWVNVSDGYFKTGSVGAIAVAPSDHNVIYAGMGETCIRGNMSAGDGVYKSVDGGKSWSHIGLPESHFIGEITVHPDNADIAWVAVMGHAFGTKGNKERGVYKTTDGGKSWKKVLYHNKHTGAVDIEVDPSNPRILYASLWEAFRNPWKMSSGGEGSGLYKSTDGGETWTNISQRPGMPKGLMGKIGVAVSPVNPDRIWTIIESENGGVFRSDDSGKTWNRINSDRSLRQRAWYYTHIVAGTENENTVYVLNVSFHKSTDGGSSFERIGTPHGDHHDLWVDPDNSNRMVVADDGGGQVTYNGGKSWSSYHKYSTAQFYQVILDNQFPYTIYGAQQDNSTVGIKSRTSGYGISTRDWDAVAGGESGYIAPDPENPNITYGGSYGGYFNKFNEFTDQSDRIDVWPDNPMGAGAKGLKYRFQWTFPIYISPHNPDMLYATSQYVHRSDDEGMSWETISGDLTRNEKSKQQESGGPITKDDTSVEYYNTIFTFAESPVKKGILWSGADDGLIHISRDNGESWTEVTPDGMPEAMASIIDPSPHDAGTAYLAATRYKFDDFSPMLYKTDDYGKSWTKITDGIPSKDFTRVIREDPNKEGLLYAGTETGVYVSFNDGDLWQPLQLNLPSVPVTDIAVHKRDKDLVVATQGRSFWILDNLNVLHQLSDKVSNSDYYLYQPETTYLFGSHTDIDPGQTLGENPEDGVVVHYNLNKDIGNKEVQLQFAEADGDVIRTFSNKEDLEGNEVKESEKFHEKEHDVSSDVLTTKDGLNSFAWNMRYPGAADLNGRQILWAGSTRGPTAVPGTYEVRLIVDDETIMAKEFEITKDPRIEITQDDFEAQFDLHQSIISKLDTTHKMINKIRTVRKELKQVKSDYKNNEQVQERVTEIMTTLSDVESNLMQTKAESYQDVLNYPIKLNNKLASLASTVATGDGRPTEQQYAVYEELAAKVDAEFKKVKPILKGEVSNLVEEIEQEAIPIEN</sequence>
<dbReference type="PANTHER" id="PTHR43739">
    <property type="entry name" value="XYLOGLUCANASE (EUROFUNG)"/>
    <property type="match status" value="1"/>
</dbReference>